<organism evidence="1 2">
    <name type="scientific">Coniosporium uncinatum</name>
    <dbReference type="NCBI Taxonomy" id="93489"/>
    <lineage>
        <taxon>Eukaryota</taxon>
        <taxon>Fungi</taxon>
        <taxon>Dikarya</taxon>
        <taxon>Ascomycota</taxon>
        <taxon>Pezizomycotina</taxon>
        <taxon>Dothideomycetes</taxon>
        <taxon>Dothideomycetes incertae sedis</taxon>
        <taxon>Coniosporium</taxon>
    </lineage>
</organism>
<comment type="caution">
    <text evidence="1">The sequence shown here is derived from an EMBL/GenBank/DDBJ whole genome shotgun (WGS) entry which is preliminary data.</text>
</comment>
<evidence type="ECO:0000313" key="2">
    <source>
        <dbReference type="Proteomes" id="UP001186974"/>
    </source>
</evidence>
<evidence type="ECO:0000313" key="1">
    <source>
        <dbReference type="EMBL" id="KAK3062478.1"/>
    </source>
</evidence>
<reference evidence="1" key="1">
    <citation type="submission" date="2024-09" db="EMBL/GenBank/DDBJ databases">
        <title>Black Yeasts Isolated from many extreme environments.</title>
        <authorList>
            <person name="Coleine C."/>
            <person name="Stajich J.E."/>
            <person name="Selbmann L."/>
        </authorList>
    </citation>
    <scope>NUCLEOTIDE SEQUENCE</scope>
    <source>
        <strain evidence="1">CCFEE 5737</strain>
    </source>
</reference>
<keyword evidence="2" id="KW-1185">Reference proteome</keyword>
<gene>
    <name evidence="1" type="ORF">LTS18_003981</name>
</gene>
<name>A0ACC3D626_9PEZI</name>
<proteinExistence type="predicted"/>
<protein>
    <submittedName>
        <fullName evidence="1">Uncharacterized protein</fullName>
    </submittedName>
</protein>
<accession>A0ACC3D626</accession>
<dbReference type="EMBL" id="JAWDJW010007274">
    <property type="protein sequence ID" value="KAK3062478.1"/>
    <property type="molecule type" value="Genomic_DNA"/>
</dbReference>
<dbReference type="Proteomes" id="UP001186974">
    <property type="component" value="Unassembled WGS sequence"/>
</dbReference>
<sequence>MAEVMRMTEMIFPVTGAYDFGLIADYAKTHSSEDRALIIDVGDGTGFALRTIIREHPEILAS</sequence>